<comment type="subcellular location">
    <subcellularLocation>
        <location evidence="1">Membrane</location>
        <topology evidence="1">Multi-pass membrane protein</topology>
    </subcellularLocation>
</comment>
<feature type="transmembrane region" description="Helical" evidence="7">
    <location>
        <begin position="40"/>
        <end position="59"/>
    </location>
</feature>
<dbReference type="Pfam" id="PF12698">
    <property type="entry name" value="ABC2_membrane_3"/>
    <property type="match status" value="2"/>
</dbReference>
<feature type="transmembrane region" description="Helical" evidence="7">
    <location>
        <begin position="4685"/>
        <end position="4706"/>
    </location>
</feature>
<dbReference type="Proteomes" id="UP001369086">
    <property type="component" value="Unassembled WGS sequence"/>
</dbReference>
<sequence>MLHSLITGLISGKKQEMASFLQQLRLLLWKNCLSVWRQPVWSLALIIWPLIIFIILAITRSKFPPEKQSACYVAPRNLPSAGFFPFLQTLLCDADSSCKNISFQPQTNKMMISKRLNWSPEDVNRMASFPLNGEFFDKLGIGEGRSAEQRSSLELLTQLTDMHNIWTTMINADFQSLANITSIIDTLNQTVHVEQDGINEMLVSADFLKRVLCNYTLPYVKKTGNSAVDFMGDSYMTFCLSNGPFLEACLFTMNQMFTRVMTENPVEVLNTSVIVLGVIAELQNKSVFWETLLDLPYLFLPGSLDEKVQLGIKLLENMNSILQIVQKGYTQANIPLKWVTPTINEAVHFLQYILHWPGRGVNISLQAVLSGQPRVSTSKEQALLDTVVVPLDKALLLVHFNAFSSYICVGLNGSGAPTKDSLNSLCANNGLQPVFERIDRNKVAEQIFLAWSRGVSRSDVRFAILRVNNLLSLFLPGSEDITSPLTNASTVLNDWLLAVTDSILLSMNKTTRKITFVDMTTAVLHTLREIPGWPSVQRALGVGVGIMEFATDLLKTQTDILSRAEAVAINVQSMIQSLLSNNTFFDAWVGKNINATLETIQEVLQPGRQLACSSITALWADLFTQVTLVQEDWPALLCNQNQSLLLMRLQKTVDPLITKVYMLIDVINGTQTREVTAPQILSAWETLETSYLKCIEVIGRVTQTLGSEYWRAWARNTGGMTANWTAMLQERTLEEVEQLGSELQASVLWPTVKPYFDTAYWIVAYSSQPNATVPPNCTFNSTMSLDCSSAFSWKQFVLMTVALSEEVAKDQTSLLRILRASVLFVQDSFRSYAAELLRQYLTEQANNQPLRNEVLKELMGMIVQLGESSIELLANAASLDHLNSNISTTFLRSVLETFHLLPLEAIWKEGGSSSTEIVSTVLQAAENNQKLLAALNMGPINSTNPSIHKLDSLIEKWLSVGGGLRPLMFSIGETLIMFSSLNQSELAAFKEMLQPLLQANLNRSHATHLVLQILGVFDQVAQSWDEPLALLNGYLKQLQNFLNSDVKPEALLLIQNPYIQTNSNFSQLLNYDRHQVALDMLPFLSPAALQKWVSLGADAPLTVLQQFVLFLPDNQQVELGNIVNNTARLFEAVNLCRMTYPNCTAIIYETLDVVMQAAEALHDINNNSLSILVGLASRFNNSELSLKLQENTSLVLTADLISMLSPLGATTNSSVPASTVYLTVAQTLTFLKQVVSTPDFNMITLQEGLETSNLNITELNNVLRAAGAPNASELVLEISKIVGIQECYKLRPNDSLSCTLELANKLMDLLQRVDLPKEIKGRISAVKSILQYWTEELNGKGSLLRQLEVLYDFTSVSLQNGSLVNRIRTTVTLISDTLMKIKSSMGQLGIESPEQFDTGVQILDEFIQMFVSGTYPYNMTTKTAINNLRLEDIRLYLEITEWYLNKLENITLQNNISGSLYPLFRITEMALANAVSGIELSSSLLSVVNMTKDFVQSILPFDVSDLRKVLQFFTHTIMPNVKVFMDQLLSTLPQNSTDPFLKEQFRQDYSQLLDFASALLEPLAPVNISTASVSIEDIVTRLETMRKNDSEYNMDPLFSLLSKDVETAVKVFKLLQKGIKVFATLESEGAASQTLFNLSSQMMAFDKLIDYMQPLLPAEKRPYVDMAVRVFEMLWDTVIVATEPAEFNAEDIPSLFLDVAKLLLNSTAPLTEQLPEAVVTDLFAVLQDSMQLTLSSSESGFPKDRNLTTEVIGRLQNLVRALIPQPAASILIPMSEVVKIYFETISQDDGPDTWSQIIEQELHYFLPNDSNWGDYISLLQNISALLSQQSQGNTTSLGITGYLLERILGGEGISGNTSLIEMLFEKVSGYLLERILDGEGISDNTSLTEMLFEEALAGWGDASHESPSPLLQTQLHILASLFPDVGHAMGLLNITEARAERILPVLIQLASGAVEKDLWRMTSVILEAVLSSLKETPAWEPVQDILSLEQALSSVVVHSLKVETELNLYVKVFLGNLTASLKRVIQDSGGNLTESIRPILHAVSETASIIREDLLSGRIVSCGDISSTWTDIMHDELALNQTRMEELCNQTCFPDDLNSAAGILRQLMNTTVSGMGKEDSIDGKELIKDLKTLYQAALSYYESLRHFYTEILAATIDGSTSVDSSIPALIDDLSTQHIVLGVSAALNPFLQQASVLPGLKQHIEAADWIMNYAMQNNYTGQDNCDNSSMSRSCKGTDELEMHSEKMIRFLLAVTKDPALAGRLLQGTWECVSHNSTLFSAYSSTAGAVMHLLKDDIELFLNVSLSLIMDAEADPSQLWKEALSCLLKDLFKNVNSSSLHQIWNGDILKVIDGQLIDQVLKNAIRVLIRIKILEDGSLVYKVMEQLLAVNDTGLILTRTLKLVTWWKTTSMSGMEFAFQAAQKLYNLVKAILSAIMQMNIALPPSLISYSDMVMDVLGVFVEGSQFPLSNGTIAPLAAYTNKLRNYVQADQSLEVLLPLAWSSFNMSKSWSGEREGMFIQLLPILYNSLLRGLSPSDRTSSVNAQSLFTDLVTVFSRSNKTDQILHTMETLRTCHTDLGDCTSLISKIYEIVFLYRQKQGSIQEDDIKAWLKLSTEMAQMLIGLSDQPENFLNITQDFVSSILPLIYPSQGSSLETLMSILFTILKNIIENPLLIGNEMPSILSLIQQSTQEHPSTFSFDKFIDLSAKLEAALKMMQCTDSGPSSVLNCILQSTQSAQTILQLFNVTTDTQDVLVAVKSITEFWLSQVSNNGAASSNDIGRQLQVIFNFTTWLFQNQALMVLVNDDLSSITANLKDVESTLMSWDVTSTQGETLLTDIQAILHLLQKDPRVGVDWSDVSFGTNQLETLAANLRQLQWQSNFLRMATLWALSGQHNNSYDFMLDFANAKLLLSTHIPQYVSAQIGSLLELMTGMSLPADSTNGTQVLELLLNDLARIAEVVHSNVSRDRYMRNLQDFVQTVFKHYSTSVQSLIVLVLDEVARDLKPLNGLLQKNINMPKETQIYLQVSNILEELRNSISMTRSQIEVNTYLNALDQMLAVFNPLLTPEQNIYLNASAQMIKAFTYVLSAPENFENVVHATDIISASLDHLLAAADNITLLSGQKVKDVLDPLIADPAIITQILWQLANSSLSQLSMEDQMQLANKLLNNLASRLPAEHSSYLNATLLRILKTLPALSSGTNITGNIFNLTRAVSDFLLEPFNATGFPISNITSAGNIVGSSAFDNLGASIRRVTEVYFSNATDLVKAAGITVIVASELQNVLKMVPPSYAVNKTLEVIKVIKDNVGSLLGINSTNWANAVLQLLANTAELVPPELPYARQFKNLVINLVKEAQEEFLVLSELSQILQTMFTTNWAADNVTAALENLKIKKAQMSTVTGIVCELEKLRSVQALYDLVPMNSGIMCQTVSPAIQAVFSLSYGTLNWGRNLTFSLNTLVDTLYYEAVRDPNNYNVNANWSSAFVDNTLNFNTSAFNFLNITNTTAAPTKVSDLILNPAAFMSEIQKWTGMPTDAIDAMMQTIIPDNSLQLLAWLTDLRYCDSPGKLNLTQSGELVYRAFCKLGPLQQYSFVVIVLEHLDLLEFIYKIILTSDMQNVIEALMRLFQFIMGMFQKLAPAIKLLISYLQQIQRLNLVANSEFKELVAGNRATISSKATFNTLAGAMCYRGFFSLFGVSQTPSFMDSKPSTQGNLNVDEIIKKFDIPRNATPFCLALYLDMVNTTGGAVAWAFIKPMLLGKILYTPDTPETRAIMEKSNDTLQQLDKLKMYSQDWIDATKLIFDSAQLLEKILPLLLRSLQNPFVQHFIKLQTNVNVNNILNMLQTYSNLTKMLEENRKVMDQLTVLSKLMLNLSSCVNFNRIQPVSSIAEMNVMAKELLKTKELYASVIFKMPPKSSRRKRSAGAGISLPAEMKYTIRMVVQNSMRTDRIRNPSWTPGSYVSSNKNQRYNRGFINLQESIDRAIIDIQAGKKVKEPAVQLQAFPYPCYFKDNFLNSMSNSFPLALMVAWVLFIAAFVKKLVHERELRLHEYMKMMGVNTSSHFFAWFIESACFLLVTITIMTIILKAGKIFPNSNGFIIFLFLCDYGFSILAMSFLISTFFDNTNVAGLSGSLVYIICFFPFIIMVTIESTLTFSTKSLLCLFAPTCFSYAGQYIGRYEGQNIGIQWDNSYVSPLANDTTSFGWLCWLLLIDSLIYFTVGWYIRNVFPGKYGIASPWYFPVLPSFWAECCGFNTCRKDSGRGLLFTNIMLQSGNIDHKNKGNEGFTSEGEAELEGLPVGVSLHGLTKLYGQTVAIQNLNLNFYEGHVTALLGHNGAGKTTTMSLLTGLYSPSSGSVLVYGKDMQTHMDAVHRDMGVCMQYDVLFEHLTVKEHLLLYGQIKSPGWNKHELNQQVRNTLKETGMYAHRHKRVDTLSGGMKRKLSISIAFIGGSKTVVLDEPTTGVDPCSRRSIWDIVIRHKTGRTIILSTHHLDEAEVLSDRIAFLERGGLKCCGSPFHLKEKLGQGYNLTLTRRVPPPGSEDYCMPDTVTRFIQSHLPEAQLKEKVGADLVYALPPFGAQRADAYRSLLSELDRSLDTLRLGCYGISDTTLEEVFLQMTKDDENKDTAWSNTQMVVQVPSGDTMVSEYGTSSYSVSSRQALTGSSSLGGARLFTQKVVGMLVKRIHHSRRDWKGLLAQIILPVLFVIAAMGMGTIKNGIQEYPEINLSPSLYGYDGQSVFFGLGNPSASDLVSKMMSFPGIDNVCLYNPGNEQCLNKEGSGDWTSSGIAPASYKPCNCNTTVQVCPRDDYVPPHKKVPSLQTVYNVSQLNVENYLLSTANSFIQNRYGGWVFGNPLPVDLRMDVDPVPANRTLTKVWYNPEGYHTMPAYLNSLDNFILRANLPPGVDPQKYAIFVYSQPYTGGVLDEDAVVQSLVGVLVALCILTGYSIMTASFVIYEVMEYQTGAKRLQHISGVGEIFYWIVNFIYDMTLYVVPVALSIAVIAAFQLPAFNYRQNLGAVSLLLVLFGFGTFPWMYLLAGTFKNAEMAFICYISINLFIAVNTIISTSVVYFLSELRKDDLNVKEVYRVMSYVFLIFPQFSFGNGLMELSRVQLQVDILAVFGIDSYKNPFSMDVLGWMFVALAVQGSLCFLLRLLLNTWLLRKMRILMCRMRAVMFHAVDEDPDVKAEQDRVDSGQASGDLLQLNKLSKLYQNIHKKVLAVNNISVGIPAGECFGLLGVNGAGKTTTFKMLTAEIFPSNGNALVKDTDGSVVDIMDGSMEGINIGYCPQVDALDDLLTGEEHLYYYARIRGIPSQQIHNVVMHLLQRLELLPHKDKPTCQYSCGTKRKLSTALALIGCPQILLLDEPSSGMDPKSKRHLWNIISEELKEKCAVVLTSHSMEECEALCTRLAIMVKGRFRCLGSLQHIKNRFGSGFTVKMHLTSSSLGVEHITTFMQSHFPSTFMKDHHSGTVEYHVPVAPGGVAVIFDQLECNKASLSIKHFSVSQTTLDEVFINFAKESSAEESEASSELSNQSVNT</sequence>
<evidence type="ECO:0000256" key="1">
    <source>
        <dbReference type="ARBA" id="ARBA00004141"/>
    </source>
</evidence>
<accession>A0ABR0ZDX9</accession>
<dbReference type="InterPro" id="IPR056264">
    <property type="entry name" value="R2_ABCA1-4-like"/>
</dbReference>
<feature type="transmembrane region" description="Helical" evidence="7">
    <location>
        <begin position="4969"/>
        <end position="4997"/>
    </location>
</feature>
<evidence type="ECO:0000259" key="8">
    <source>
        <dbReference type="PROSITE" id="PS50893"/>
    </source>
</evidence>
<keyword evidence="10" id="KW-1185">Reference proteome</keyword>
<feature type="domain" description="ABC transporter" evidence="8">
    <location>
        <begin position="5194"/>
        <end position="5432"/>
    </location>
</feature>
<gene>
    <name evidence="9" type="ORF">HHUSO_G14293</name>
</gene>
<feature type="domain" description="ABC transporter" evidence="8">
    <location>
        <begin position="4292"/>
        <end position="4523"/>
    </location>
</feature>
<keyword evidence="5 7" id="KW-1133">Transmembrane helix</keyword>
<keyword evidence="6 7" id="KW-0472">Membrane</keyword>
<dbReference type="InterPro" id="IPR013525">
    <property type="entry name" value="ABC2_TM"/>
</dbReference>
<dbReference type="PANTHER" id="PTHR19229">
    <property type="entry name" value="ATP-BINDING CASSETTE TRANSPORTER SUBFAMILY A ABCA"/>
    <property type="match status" value="1"/>
</dbReference>
<keyword evidence="4" id="KW-0067">ATP-binding</keyword>
<evidence type="ECO:0000313" key="10">
    <source>
        <dbReference type="Proteomes" id="UP001369086"/>
    </source>
</evidence>
<dbReference type="Pfam" id="PF00005">
    <property type="entry name" value="ABC_tran"/>
    <property type="match status" value="2"/>
</dbReference>
<feature type="transmembrane region" description="Helical" evidence="7">
    <location>
        <begin position="5009"/>
        <end position="5028"/>
    </location>
</feature>
<dbReference type="PANTHER" id="PTHR19229:SF29">
    <property type="entry name" value="GLUCOSYLCERAMIDE TRANSPORTER ABCA12"/>
    <property type="match status" value="1"/>
</dbReference>
<evidence type="ECO:0000256" key="2">
    <source>
        <dbReference type="ARBA" id="ARBA00022692"/>
    </source>
</evidence>
<dbReference type="SMART" id="SM00382">
    <property type="entry name" value="AAA"/>
    <property type="match status" value="2"/>
</dbReference>
<feature type="transmembrane region" description="Helical" evidence="7">
    <location>
        <begin position="4054"/>
        <end position="4077"/>
    </location>
</feature>
<dbReference type="Gene3D" id="3.40.50.300">
    <property type="entry name" value="P-loop containing nucleotide triphosphate hydrolases"/>
    <property type="match status" value="2"/>
</dbReference>
<name>A0ABR0ZDX9_HUSHU</name>
<dbReference type="Pfam" id="PF23321">
    <property type="entry name" value="R1_ABCA1"/>
    <property type="match status" value="1"/>
</dbReference>
<dbReference type="InterPro" id="IPR027417">
    <property type="entry name" value="P-loop_NTPase"/>
</dbReference>
<dbReference type="SUPFAM" id="SSF52540">
    <property type="entry name" value="P-loop containing nucleoside triphosphate hydrolases"/>
    <property type="match status" value="2"/>
</dbReference>
<comment type="caution">
    <text evidence="9">The sequence shown here is derived from an EMBL/GenBank/DDBJ whole genome shotgun (WGS) entry which is preliminary data.</text>
</comment>
<dbReference type="CDD" id="cd03263">
    <property type="entry name" value="ABC_subfamily_A"/>
    <property type="match status" value="2"/>
</dbReference>
<feature type="transmembrane region" description="Helical" evidence="7">
    <location>
        <begin position="5126"/>
        <end position="5148"/>
    </location>
</feature>
<keyword evidence="2 7" id="KW-0812">Transmembrane</keyword>
<dbReference type="InterPro" id="IPR017871">
    <property type="entry name" value="ABC_transporter-like_CS"/>
</dbReference>
<proteinExistence type="predicted"/>
<dbReference type="PROSITE" id="PS50893">
    <property type="entry name" value="ABC_TRANSPORTER_2"/>
    <property type="match status" value="2"/>
</dbReference>
<dbReference type="InterPro" id="IPR026082">
    <property type="entry name" value="ABCA"/>
</dbReference>
<organism evidence="9 10">
    <name type="scientific">Huso huso</name>
    <name type="common">Beluga</name>
    <name type="synonym">Acipenser huso</name>
    <dbReference type="NCBI Taxonomy" id="61971"/>
    <lineage>
        <taxon>Eukaryota</taxon>
        <taxon>Metazoa</taxon>
        <taxon>Chordata</taxon>
        <taxon>Craniata</taxon>
        <taxon>Vertebrata</taxon>
        <taxon>Euteleostomi</taxon>
        <taxon>Actinopterygii</taxon>
        <taxon>Chondrostei</taxon>
        <taxon>Acipenseriformes</taxon>
        <taxon>Acipenseridae</taxon>
        <taxon>Huso</taxon>
    </lineage>
</organism>
<evidence type="ECO:0000313" key="9">
    <source>
        <dbReference type="EMBL" id="KAK6482929.1"/>
    </source>
</evidence>
<feature type="transmembrane region" description="Helical" evidence="7">
    <location>
        <begin position="5040"/>
        <end position="5064"/>
    </location>
</feature>
<protein>
    <recommendedName>
        <fullName evidence="8">ABC transporter domain-containing protein</fullName>
    </recommendedName>
</protein>
<reference evidence="9 10" key="1">
    <citation type="submission" date="2021-05" db="EMBL/GenBank/DDBJ databases">
        <authorList>
            <person name="Zahm M."/>
            <person name="Klopp C."/>
            <person name="Cabau C."/>
            <person name="Kuhl H."/>
            <person name="Suciu R."/>
            <person name="Ciorpac M."/>
            <person name="Holostenco D."/>
            <person name="Gessner J."/>
            <person name="Wuertz S."/>
            <person name="Hohne C."/>
            <person name="Stock M."/>
            <person name="Gislard M."/>
            <person name="Lluch J."/>
            <person name="Milhes M."/>
            <person name="Lampietro C."/>
            <person name="Lopez Roques C."/>
            <person name="Donnadieu C."/>
            <person name="Du K."/>
            <person name="Schartl M."/>
            <person name="Guiguen Y."/>
        </authorList>
    </citation>
    <scope>NUCLEOTIDE SEQUENCE [LARGE SCALE GENOMIC DNA]</scope>
    <source>
        <strain evidence="9">Hh-F2</strain>
        <tissue evidence="9">Blood</tissue>
    </source>
</reference>
<keyword evidence="3" id="KW-0547">Nucleotide-binding</keyword>
<feature type="transmembrane region" description="Helical" evidence="7">
    <location>
        <begin position="4194"/>
        <end position="4215"/>
    </location>
</feature>
<evidence type="ECO:0000256" key="7">
    <source>
        <dbReference type="SAM" id="Phobius"/>
    </source>
</evidence>
<feature type="transmembrane region" description="Helical" evidence="7">
    <location>
        <begin position="4125"/>
        <end position="4146"/>
    </location>
</feature>
<evidence type="ECO:0000256" key="5">
    <source>
        <dbReference type="ARBA" id="ARBA00022989"/>
    </source>
</evidence>
<feature type="transmembrane region" description="Helical" evidence="7">
    <location>
        <begin position="4013"/>
        <end position="4033"/>
    </location>
</feature>
<dbReference type="InterPro" id="IPR003593">
    <property type="entry name" value="AAA+_ATPase"/>
</dbReference>
<feature type="transmembrane region" description="Helical" evidence="7">
    <location>
        <begin position="4925"/>
        <end position="4948"/>
    </location>
</feature>
<dbReference type="PROSITE" id="PS00211">
    <property type="entry name" value="ABC_TRANSPORTER_1"/>
    <property type="match status" value="1"/>
</dbReference>
<dbReference type="InterPro" id="IPR003439">
    <property type="entry name" value="ABC_transporter-like_ATP-bd"/>
</dbReference>
<evidence type="ECO:0000256" key="6">
    <source>
        <dbReference type="ARBA" id="ARBA00023136"/>
    </source>
</evidence>
<dbReference type="EMBL" id="JAHFZB010000012">
    <property type="protein sequence ID" value="KAK6482929.1"/>
    <property type="molecule type" value="Genomic_DNA"/>
</dbReference>
<evidence type="ECO:0000256" key="3">
    <source>
        <dbReference type="ARBA" id="ARBA00022741"/>
    </source>
</evidence>
<feature type="transmembrane region" description="Helical" evidence="7">
    <location>
        <begin position="4089"/>
        <end position="4113"/>
    </location>
</feature>
<evidence type="ECO:0000256" key="4">
    <source>
        <dbReference type="ARBA" id="ARBA00022840"/>
    </source>
</evidence>